<evidence type="ECO:0000256" key="5">
    <source>
        <dbReference type="ARBA" id="ARBA00022840"/>
    </source>
</evidence>
<keyword evidence="4 10" id="KW-0547">Nucleotide-binding</keyword>
<evidence type="ECO:0000256" key="9">
    <source>
        <dbReference type="ARBA" id="ARBA00023316"/>
    </source>
</evidence>
<evidence type="ECO:0000259" key="13">
    <source>
        <dbReference type="Pfam" id="PF02875"/>
    </source>
</evidence>
<keyword evidence="9 10" id="KW-0961">Cell wall biogenesis/degradation</keyword>
<dbReference type="InterPro" id="IPR000713">
    <property type="entry name" value="Mur_ligase_N"/>
</dbReference>
<dbReference type="PANTHER" id="PTHR43024">
    <property type="entry name" value="UDP-N-ACETYLMURAMOYL-TRIPEPTIDE--D-ALANYL-D-ALANINE LIGASE"/>
    <property type="match status" value="1"/>
</dbReference>
<dbReference type="NCBIfam" id="TIGR01143">
    <property type="entry name" value="murF"/>
    <property type="match status" value="1"/>
</dbReference>
<keyword evidence="8 10" id="KW-0131">Cell cycle</keyword>
<dbReference type="Pfam" id="PF08245">
    <property type="entry name" value="Mur_ligase_M"/>
    <property type="match status" value="1"/>
</dbReference>
<dbReference type="InterPro" id="IPR005863">
    <property type="entry name" value="UDP-N-AcMur_synth"/>
</dbReference>
<comment type="caution">
    <text evidence="15">The sequence shown here is derived from an EMBL/GenBank/DDBJ whole genome shotgun (WGS) entry which is preliminary data.</text>
</comment>
<evidence type="ECO:0000256" key="6">
    <source>
        <dbReference type="ARBA" id="ARBA00022960"/>
    </source>
</evidence>
<comment type="similarity">
    <text evidence="10">Belongs to the MurCDEF family. MurF subfamily.</text>
</comment>
<comment type="function">
    <text evidence="10 11">Involved in cell wall formation. Catalyzes the final step in the synthesis of UDP-N-acetylmuramoyl-pentapeptide, the precursor of murein.</text>
</comment>
<evidence type="ECO:0000256" key="1">
    <source>
        <dbReference type="ARBA" id="ARBA00022490"/>
    </source>
</evidence>
<dbReference type="EMBL" id="VWXL01000003">
    <property type="protein sequence ID" value="MVB09453.1"/>
    <property type="molecule type" value="Genomic_DNA"/>
</dbReference>
<dbReference type="OrthoDB" id="9801978at2"/>
<dbReference type="GO" id="GO:0005524">
    <property type="term" value="F:ATP binding"/>
    <property type="evidence" value="ECO:0007669"/>
    <property type="project" value="UniProtKB-UniRule"/>
</dbReference>
<accession>A0A6N8HVM1</accession>
<evidence type="ECO:0000256" key="7">
    <source>
        <dbReference type="ARBA" id="ARBA00022984"/>
    </source>
</evidence>
<dbReference type="Proteomes" id="UP000469440">
    <property type="component" value="Unassembled WGS sequence"/>
</dbReference>
<dbReference type="Pfam" id="PF01225">
    <property type="entry name" value="Mur_ligase"/>
    <property type="match status" value="1"/>
</dbReference>
<dbReference type="RefSeq" id="WP_156989479.1">
    <property type="nucleotide sequence ID" value="NZ_VWXL01000003.1"/>
</dbReference>
<dbReference type="EC" id="6.3.2.10" evidence="10 11"/>
<evidence type="ECO:0000256" key="4">
    <source>
        <dbReference type="ARBA" id="ARBA00022741"/>
    </source>
</evidence>
<dbReference type="InterPro" id="IPR035911">
    <property type="entry name" value="MurE/MurF_N"/>
</dbReference>
<keyword evidence="6 10" id="KW-0133">Cell shape</keyword>
<keyword evidence="1 10" id="KW-0963">Cytoplasm</keyword>
<dbReference type="SUPFAM" id="SSF53623">
    <property type="entry name" value="MurD-like peptide ligases, catalytic domain"/>
    <property type="match status" value="1"/>
</dbReference>
<dbReference type="GO" id="GO:0051301">
    <property type="term" value="P:cell division"/>
    <property type="evidence" value="ECO:0007669"/>
    <property type="project" value="UniProtKB-KW"/>
</dbReference>
<gene>
    <name evidence="10 15" type="primary">murF</name>
    <name evidence="15" type="ORF">CAFE_01090</name>
</gene>
<feature type="domain" description="Mur ligase C-terminal" evidence="13">
    <location>
        <begin position="318"/>
        <end position="441"/>
    </location>
</feature>
<dbReference type="InterPro" id="IPR004101">
    <property type="entry name" value="Mur_ligase_C"/>
</dbReference>
<dbReference type="GO" id="GO:0008360">
    <property type="term" value="P:regulation of cell shape"/>
    <property type="evidence" value="ECO:0007669"/>
    <property type="project" value="UniProtKB-KW"/>
</dbReference>
<dbReference type="UniPathway" id="UPA00219"/>
<evidence type="ECO:0000259" key="12">
    <source>
        <dbReference type="Pfam" id="PF01225"/>
    </source>
</evidence>
<comment type="subcellular location">
    <subcellularLocation>
        <location evidence="10 11">Cytoplasm</location>
    </subcellularLocation>
</comment>
<dbReference type="HAMAP" id="MF_02019">
    <property type="entry name" value="MurF"/>
    <property type="match status" value="1"/>
</dbReference>
<evidence type="ECO:0000256" key="11">
    <source>
        <dbReference type="RuleBase" id="RU004136"/>
    </source>
</evidence>
<evidence type="ECO:0000256" key="10">
    <source>
        <dbReference type="HAMAP-Rule" id="MF_02019"/>
    </source>
</evidence>
<dbReference type="InterPro" id="IPR013221">
    <property type="entry name" value="Mur_ligase_cen"/>
</dbReference>
<comment type="pathway">
    <text evidence="10 11">Cell wall biogenesis; peptidoglycan biosynthesis.</text>
</comment>
<evidence type="ECO:0000313" key="15">
    <source>
        <dbReference type="EMBL" id="MVB09453.1"/>
    </source>
</evidence>
<comment type="catalytic activity">
    <reaction evidence="10 11">
        <text>D-alanyl-D-alanine + UDP-N-acetyl-alpha-D-muramoyl-L-alanyl-gamma-D-glutamyl-meso-2,6-diaminopimelate + ATP = UDP-N-acetyl-alpha-D-muramoyl-L-alanyl-gamma-D-glutamyl-meso-2,6-diaminopimeloyl-D-alanyl-D-alanine + ADP + phosphate + H(+)</text>
        <dbReference type="Rhea" id="RHEA:28374"/>
        <dbReference type="ChEBI" id="CHEBI:15378"/>
        <dbReference type="ChEBI" id="CHEBI:30616"/>
        <dbReference type="ChEBI" id="CHEBI:43474"/>
        <dbReference type="ChEBI" id="CHEBI:57822"/>
        <dbReference type="ChEBI" id="CHEBI:61386"/>
        <dbReference type="ChEBI" id="CHEBI:83905"/>
        <dbReference type="ChEBI" id="CHEBI:456216"/>
        <dbReference type="EC" id="6.3.2.10"/>
    </reaction>
</comment>
<evidence type="ECO:0000259" key="14">
    <source>
        <dbReference type="Pfam" id="PF08245"/>
    </source>
</evidence>
<keyword evidence="7 10" id="KW-0573">Peptidoglycan synthesis</keyword>
<dbReference type="PANTHER" id="PTHR43024:SF1">
    <property type="entry name" value="UDP-N-ACETYLMURAMOYL-TRIPEPTIDE--D-ALANYL-D-ALANINE LIGASE"/>
    <property type="match status" value="1"/>
</dbReference>
<evidence type="ECO:0000256" key="8">
    <source>
        <dbReference type="ARBA" id="ARBA00023306"/>
    </source>
</evidence>
<dbReference type="Gene3D" id="3.40.1390.10">
    <property type="entry name" value="MurE/MurF, N-terminal domain"/>
    <property type="match status" value="1"/>
</dbReference>
<evidence type="ECO:0000256" key="3">
    <source>
        <dbReference type="ARBA" id="ARBA00022618"/>
    </source>
</evidence>
<dbReference type="Pfam" id="PF02875">
    <property type="entry name" value="Mur_ligase_C"/>
    <property type="match status" value="1"/>
</dbReference>
<dbReference type="InterPro" id="IPR036615">
    <property type="entry name" value="Mur_ligase_C_dom_sf"/>
</dbReference>
<keyword evidence="3 10" id="KW-0132">Cell division</keyword>
<dbReference type="Gene3D" id="3.90.190.20">
    <property type="entry name" value="Mur ligase, C-terminal domain"/>
    <property type="match status" value="1"/>
</dbReference>
<feature type="domain" description="Mur ligase central" evidence="14">
    <location>
        <begin position="108"/>
        <end position="295"/>
    </location>
</feature>
<dbReference type="SUPFAM" id="SSF63418">
    <property type="entry name" value="MurE/MurF N-terminal domain"/>
    <property type="match status" value="1"/>
</dbReference>
<keyword evidence="2 10" id="KW-0436">Ligase</keyword>
<feature type="domain" description="Mur ligase N-terminal catalytic" evidence="12">
    <location>
        <begin position="24"/>
        <end position="97"/>
    </location>
</feature>
<dbReference type="InterPro" id="IPR051046">
    <property type="entry name" value="MurCDEF_CellWall_CoF430Synth"/>
</dbReference>
<dbReference type="GO" id="GO:0071555">
    <property type="term" value="P:cell wall organization"/>
    <property type="evidence" value="ECO:0007669"/>
    <property type="project" value="UniProtKB-KW"/>
</dbReference>
<feature type="binding site" evidence="10">
    <location>
        <begin position="110"/>
        <end position="116"/>
    </location>
    <ligand>
        <name>ATP</name>
        <dbReference type="ChEBI" id="CHEBI:30616"/>
    </ligand>
</feature>
<dbReference type="InterPro" id="IPR036565">
    <property type="entry name" value="Mur-like_cat_sf"/>
</dbReference>
<reference evidence="15 16" key="1">
    <citation type="submission" date="2019-09" db="EMBL/GenBank/DDBJ databases">
        <title>Genome sequence of Clostridium sp. EA1.</title>
        <authorList>
            <person name="Poehlein A."/>
            <person name="Bengelsdorf F.R."/>
            <person name="Daniel R."/>
        </authorList>
    </citation>
    <scope>NUCLEOTIDE SEQUENCE [LARGE SCALE GENOMIC DNA]</scope>
    <source>
        <strain evidence="15 16">EA1</strain>
    </source>
</reference>
<dbReference type="SUPFAM" id="SSF53244">
    <property type="entry name" value="MurD-like peptide ligases, peptide-binding domain"/>
    <property type="match status" value="1"/>
</dbReference>
<sequence>MKMTVSEMVSACGGRLLCGSPAAEVTSVSTDSREVAPGALFVPICGERVDAHEFIPSVLEAGAAAVLTQEHQSAGGPGAWIAVGDTKDALQRIAAEYRKRFSLPVVGVTGSVGKTSTKEMVALALSAGLNVMKTRGNNNSQVGVPLTVFRLSEEYGAAVVEMGMSEFGEMSRITEIAAPDYAVMTNIGVSHIEHLGSRRNILAEKLHITDRFHPGSVLFLNGDDEMLRGLAGTLPFKTVLFGTGEDCDFRAEGIEAAGESTRFQYMAPNGEAGEVSLPMIGTHHVLNALAGLAVADQLGVPLADAAAALSNYRAPAMRQQLRRANGITILDDSYNSSPDSTKSSLGVLKSLKSGKRVAVLADMLELGSYSAEAHRNVGEFAANSGVDVLITVGERAALMTEGARAVRSDMDCRVCGDNRQACEALKTLLRPGDSVLIKGSRSMHTEEIVAFLLHE</sequence>
<dbReference type="GO" id="GO:0005737">
    <property type="term" value="C:cytoplasm"/>
    <property type="evidence" value="ECO:0007669"/>
    <property type="project" value="UniProtKB-SubCell"/>
</dbReference>
<dbReference type="GO" id="GO:0009252">
    <property type="term" value="P:peptidoglycan biosynthetic process"/>
    <property type="evidence" value="ECO:0007669"/>
    <property type="project" value="UniProtKB-UniRule"/>
</dbReference>
<keyword evidence="16" id="KW-1185">Reference proteome</keyword>
<organism evidence="15 16">
    <name type="scientific">Caproicibacter fermentans</name>
    <dbReference type="NCBI Taxonomy" id="2576756"/>
    <lineage>
        <taxon>Bacteria</taxon>
        <taxon>Bacillati</taxon>
        <taxon>Bacillota</taxon>
        <taxon>Clostridia</taxon>
        <taxon>Eubacteriales</taxon>
        <taxon>Acutalibacteraceae</taxon>
        <taxon>Caproicibacter</taxon>
    </lineage>
</organism>
<dbReference type="GO" id="GO:0047480">
    <property type="term" value="F:UDP-N-acetylmuramoyl-tripeptide-D-alanyl-D-alanine ligase activity"/>
    <property type="evidence" value="ECO:0007669"/>
    <property type="project" value="UniProtKB-UniRule"/>
</dbReference>
<evidence type="ECO:0000313" key="16">
    <source>
        <dbReference type="Proteomes" id="UP000469440"/>
    </source>
</evidence>
<proteinExistence type="inferred from homology"/>
<dbReference type="AlphaFoldDB" id="A0A6N8HVM1"/>
<dbReference type="Gene3D" id="3.40.1190.10">
    <property type="entry name" value="Mur-like, catalytic domain"/>
    <property type="match status" value="1"/>
</dbReference>
<evidence type="ECO:0000256" key="2">
    <source>
        <dbReference type="ARBA" id="ARBA00022598"/>
    </source>
</evidence>
<protein>
    <recommendedName>
        <fullName evidence="10 11">UDP-N-acetylmuramoyl-tripeptide--D-alanyl-D-alanine ligase</fullName>
        <ecNumber evidence="10 11">6.3.2.10</ecNumber>
    </recommendedName>
    <alternativeName>
        <fullName evidence="10">D-alanyl-D-alanine-adding enzyme</fullName>
    </alternativeName>
</protein>
<keyword evidence="5 10" id="KW-0067">ATP-binding</keyword>
<name>A0A6N8HVM1_9FIRM</name>